<gene>
    <name evidence="3" type="ORF">ACHAWO_007250</name>
</gene>
<feature type="region of interest" description="Disordered" evidence="1">
    <location>
        <begin position="17"/>
        <end position="47"/>
    </location>
</feature>
<dbReference type="InterPro" id="IPR017946">
    <property type="entry name" value="PLC-like_Pdiesterase_TIM-brl"/>
</dbReference>
<sequence>MNIKLFKKVFGIHFGPQGHEPTDERTSFVTTSQSGADLSAESFPKREEQKSYKMPSIKKIIVGTTSLAVVAAIGIVTWRYGPWQNTSKSSNGISTSNLLSNSTCETCCNGLESNCNLAVNDVLFPAVHNAHSSYEDNFIGASNNLPFEDALVAGYRAIQLNSCACEGGGLLSNFLLEQDEEWGLAGSNLGFCNSYCGKGVRDPKEVLTSIKSFLDKNVREVLMVQLSVEGDSLDDFKVALGHSGLEKYIYQPTEKYVDWPTMGSLIQNDTRLLLFANGEGMRSCFAEDCESGILYTPDHFAFTTDYDITSCEASVTGDNLAEFLAMNHYETNQINWPSEKNARELNSFSALQKRFEGCKGRKMPSVLVVDFWDVGDVVDFVMEENKSRGGVDSKLDQDYSSNKAAVERNGNVRG</sequence>
<reference evidence="3 4" key="1">
    <citation type="submission" date="2024-10" db="EMBL/GenBank/DDBJ databases">
        <title>Updated reference genomes for cyclostephanoid diatoms.</title>
        <authorList>
            <person name="Roberts W.R."/>
            <person name="Alverson A.J."/>
        </authorList>
    </citation>
    <scope>NUCLEOTIDE SEQUENCE [LARGE SCALE GENOMIC DNA]</scope>
    <source>
        <strain evidence="3 4">AJA010-31</strain>
    </source>
</reference>
<dbReference type="InterPro" id="IPR051057">
    <property type="entry name" value="PI-PLC_domain"/>
</dbReference>
<evidence type="ECO:0000256" key="2">
    <source>
        <dbReference type="SAM" id="Phobius"/>
    </source>
</evidence>
<accession>A0ABD3NLF9</accession>
<feature type="region of interest" description="Disordered" evidence="1">
    <location>
        <begin position="388"/>
        <end position="414"/>
    </location>
</feature>
<proteinExistence type="predicted"/>
<dbReference type="Proteomes" id="UP001530400">
    <property type="component" value="Unassembled WGS sequence"/>
</dbReference>
<feature type="compositionally biased region" description="Polar residues" evidence="1">
    <location>
        <begin position="27"/>
        <end position="36"/>
    </location>
</feature>
<keyword evidence="2" id="KW-0812">Transmembrane</keyword>
<evidence type="ECO:0000313" key="3">
    <source>
        <dbReference type="EMBL" id="KAL3776592.1"/>
    </source>
</evidence>
<keyword evidence="2" id="KW-1133">Transmembrane helix</keyword>
<evidence type="ECO:0000313" key="4">
    <source>
        <dbReference type="Proteomes" id="UP001530400"/>
    </source>
</evidence>
<dbReference type="Pfam" id="PF26146">
    <property type="entry name" value="PI-PLC_X"/>
    <property type="match status" value="1"/>
</dbReference>
<dbReference type="SUPFAM" id="SSF51695">
    <property type="entry name" value="PLC-like phosphodiesterases"/>
    <property type="match status" value="1"/>
</dbReference>
<dbReference type="EMBL" id="JALLPJ020001092">
    <property type="protein sequence ID" value="KAL3776592.1"/>
    <property type="molecule type" value="Genomic_DNA"/>
</dbReference>
<dbReference type="Gene3D" id="3.20.20.190">
    <property type="entry name" value="Phosphatidylinositol (PI) phosphodiesterase"/>
    <property type="match status" value="1"/>
</dbReference>
<feature type="compositionally biased region" description="Basic and acidic residues" evidence="1">
    <location>
        <begin position="388"/>
        <end position="397"/>
    </location>
</feature>
<keyword evidence="4" id="KW-1185">Reference proteome</keyword>
<protein>
    <submittedName>
        <fullName evidence="3">Uncharacterized protein</fullName>
    </submittedName>
</protein>
<keyword evidence="2" id="KW-0472">Membrane</keyword>
<name>A0ABD3NLF9_9STRA</name>
<dbReference type="PANTHER" id="PTHR13593">
    <property type="match status" value="1"/>
</dbReference>
<dbReference type="PANTHER" id="PTHR13593:SF140">
    <property type="entry name" value="PLC-LIKE PHOSPHODIESTERASE"/>
    <property type="match status" value="1"/>
</dbReference>
<comment type="caution">
    <text evidence="3">The sequence shown here is derived from an EMBL/GenBank/DDBJ whole genome shotgun (WGS) entry which is preliminary data.</text>
</comment>
<organism evidence="3 4">
    <name type="scientific">Cyclotella atomus</name>
    <dbReference type="NCBI Taxonomy" id="382360"/>
    <lineage>
        <taxon>Eukaryota</taxon>
        <taxon>Sar</taxon>
        <taxon>Stramenopiles</taxon>
        <taxon>Ochrophyta</taxon>
        <taxon>Bacillariophyta</taxon>
        <taxon>Coscinodiscophyceae</taxon>
        <taxon>Thalassiosirophycidae</taxon>
        <taxon>Stephanodiscales</taxon>
        <taxon>Stephanodiscaceae</taxon>
        <taxon>Cyclotella</taxon>
    </lineage>
</organism>
<feature type="transmembrane region" description="Helical" evidence="2">
    <location>
        <begin position="60"/>
        <end position="81"/>
    </location>
</feature>
<evidence type="ECO:0000256" key="1">
    <source>
        <dbReference type="SAM" id="MobiDB-lite"/>
    </source>
</evidence>
<dbReference type="AlphaFoldDB" id="A0ABD3NLF9"/>